<comment type="caution">
    <text evidence="1">The sequence shown here is derived from an EMBL/GenBank/DDBJ whole genome shotgun (WGS) entry which is preliminary data.</text>
</comment>
<dbReference type="OrthoDB" id="6047616at2"/>
<evidence type="ECO:0000313" key="1">
    <source>
        <dbReference type="EMBL" id="TGY31908.1"/>
    </source>
</evidence>
<accession>A0A4S2CSW7</accession>
<reference evidence="1 2" key="1">
    <citation type="submission" date="2019-04" db="EMBL/GenBank/DDBJ databases">
        <title>Microbes associate with the intestines of laboratory mice.</title>
        <authorList>
            <person name="Navarre W."/>
            <person name="Wong E."/>
            <person name="Huang K."/>
            <person name="Tropini C."/>
            <person name="Ng K."/>
            <person name="Yu B."/>
        </authorList>
    </citation>
    <scope>NUCLEOTIDE SEQUENCE [LARGE SCALE GENOMIC DNA]</scope>
    <source>
        <strain evidence="1 2">NM62_B4-13</strain>
    </source>
</reference>
<dbReference type="AlphaFoldDB" id="A0A4S2CSW7"/>
<dbReference type="RefSeq" id="WP_136006826.1">
    <property type="nucleotide sequence ID" value="NZ_SRYW01000021.1"/>
</dbReference>
<dbReference type="EMBL" id="SRYW01000021">
    <property type="protein sequence ID" value="TGY31908.1"/>
    <property type="molecule type" value="Genomic_DNA"/>
</dbReference>
<proteinExistence type="predicted"/>
<organism evidence="1 2">
    <name type="scientific">Stenotrophomonas maltophilia</name>
    <name type="common">Pseudomonas maltophilia</name>
    <name type="synonym">Xanthomonas maltophilia</name>
    <dbReference type="NCBI Taxonomy" id="40324"/>
    <lineage>
        <taxon>Bacteria</taxon>
        <taxon>Pseudomonadati</taxon>
        <taxon>Pseudomonadota</taxon>
        <taxon>Gammaproteobacteria</taxon>
        <taxon>Lysobacterales</taxon>
        <taxon>Lysobacteraceae</taxon>
        <taxon>Stenotrophomonas</taxon>
        <taxon>Stenotrophomonas maltophilia group</taxon>
    </lineage>
</organism>
<protein>
    <submittedName>
        <fullName evidence="1">Uncharacterized protein</fullName>
    </submittedName>
</protein>
<gene>
    <name evidence="1" type="ORF">E5352_17605</name>
</gene>
<dbReference type="Proteomes" id="UP000306631">
    <property type="component" value="Unassembled WGS sequence"/>
</dbReference>
<sequence length="121" mass="13636">MPPVYFVQHLAGHDERLLGMDTGRIDLAHPAVCRILADLQPLDRIDLRACRFDCQASLAQALHRRIRDAEDAAQGWRMFDEHGVLRCKRFPGDAQVIVPHGLPRDDEWLRLLMATAAEASG</sequence>
<evidence type="ECO:0000313" key="2">
    <source>
        <dbReference type="Proteomes" id="UP000306631"/>
    </source>
</evidence>
<name>A0A4S2CSW7_STEMA</name>